<dbReference type="Proteomes" id="UP000887565">
    <property type="component" value="Unplaced"/>
</dbReference>
<name>A0A915HWS7_ROMCU</name>
<protein>
    <submittedName>
        <fullName evidence="3">Uncharacterized protein</fullName>
    </submittedName>
</protein>
<reference evidence="3" key="1">
    <citation type="submission" date="2022-11" db="UniProtKB">
        <authorList>
            <consortium name="WormBaseParasite"/>
        </authorList>
    </citation>
    <scope>IDENTIFICATION</scope>
</reference>
<organism evidence="2 3">
    <name type="scientific">Romanomermis culicivorax</name>
    <name type="common">Nematode worm</name>
    <dbReference type="NCBI Taxonomy" id="13658"/>
    <lineage>
        <taxon>Eukaryota</taxon>
        <taxon>Metazoa</taxon>
        <taxon>Ecdysozoa</taxon>
        <taxon>Nematoda</taxon>
        <taxon>Enoplea</taxon>
        <taxon>Dorylaimia</taxon>
        <taxon>Mermithida</taxon>
        <taxon>Mermithoidea</taxon>
        <taxon>Mermithidae</taxon>
        <taxon>Romanomermis</taxon>
    </lineage>
</organism>
<evidence type="ECO:0000256" key="1">
    <source>
        <dbReference type="SAM" id="MobiDB-lite"/>
    </source>
</evidence>
<dbReference type="AlphaFoldDB" id="A0A915HWS7"/>
<evidence type="ECO:0000313" key="3">
    <source>
        <dbReference type="WBParaSite" id="nRc.2.0.1.t05878-RA"/>
    </source>
</evidence>
<evidence type="ECO:0000313" key="2">
    <source>
        <dbReference type="Proteomes" id="UP000887565"/>
    </source>
</evidence>
<proteinExistence type="predicted"/>
<accession>A0A915HWS7</accession>
<sequence>MIVLPLTYLQTKDPGMFPQMEAIVERHLEILEDRPTSSEVKNGPLAEEMLKSLS</sequence>
<dbReference type="WBParaSite" id="nRc.2.0.1.t05878-RA">
    <property type="protein sequence ID" value="nRc.2.0.1.t05878-RA"/>
    <property type="gene ID" value="nRc.2.0.1.g05878"/>
</dbReference>
<keyword evidence="2" id="KW-1185">Reference proteome</keyword>
<feature type="region of interest" description="Disordered" evidence="1">
    <location>
        <begin position="35"/>
        <end position="54"/>
    </location>
</feature>